<name>A0AB39VYV7_9FLAO</name>
<accession>A0AB39VYV7</accession>
<gene>
    <name evidence="1" type="ORF">AB3G34_10190</name>
</gene>
<protein>
    <submittedName>
        <fullName evidence="1">Uncharacterized protein</fullName>
    </submittedName>
</protein>
<proteinExistence type="predicted"/>
<dbReference type="EMBL" id="CP165625">
    <property type="protein sequence ID" value="XDU94266.1"/>
    <property type="molecule type" value="Genomic_DNA"/>
</dbReference>
<organism evidence="1">
    <name type="scientific">Flavobacterium sp. WC2409</name>
    <dbReference type="NCBI Taxonomy" id="3234139"/>
    <lineage>
        <taxon>Bacteria</taxon>
        <taxon>Pseudomonadati</taxon>
        <taxon>Bacteroidota</taxon>
        <taxon>Flavobacteriia</taxon>
        <taxon>Flavobacteriales</taxon>
        <taxon>Flavobacteriaceae</taxon>
        <taxon>Flavobacterium</taxon>
    </lineage>
</organism>
<dbReference type="AlphaFoldDB" id="A0AB39VYV7"/>
<sequence length="124" mass="14111">MKKIFSSTYRKDYFDGYSIGLDPLLPFSGTKKAGFIAGFKSGRLDYERMNGCISNGIPNRIVTEKVLEDFLIAGMFGLPIDADEYTAYQINIISKWYQSGIEKYEPNEHTSLVELLEENGIFMK</sequence>
<evidence type="ECO:0000313" key="1">
    <source>
        <dbReference type="EMBL" id="XDU94266.1"/>
    </source>
</evidence>
<reference evidence="1" key="1">
    <citation type="submission" date="2024-07" db="EMBL/GenBank/DDBJ databases">
        <authorList>
            <person name="Biller S.J."/>
        </authorList>
    </citation>
    <scope>NUCLEOTIDE SEQUENCE</scope>
    <source>
        <strain evidence="1">WC2409</strain>
    </source>
</reference>
<dbReference type="RefSeq" id="WP_367771493.1">
    <property type="nucleotide sequence ID" value="NZ_CP165625.1"/>
</dbReference>